<comment type="caution">
    <text evidence="1">The sequence shown here is derived from an EMBL/GenBank/DDBJ whole genome shotgun (WGS) entry which is preliminary data.</text>
</comment>
<dbReference type="RefSeq" id="WP_377349452.1">
    <property type="nucleotide sequence ID" value="NZ_JBHLTP010000012.1"/>
</dbReference>
<organism evidence="1 2">
    <name type="scientific">Pontibacillus salicampi</name>
    <dbReference type="NCBI Taxonomy" id="1449801"/>
    <lineage>
        <taxon>Bacteria</taxon>
        <taxon>Bacillati</taxon>
        <taxon>Bacillota</taxon>
        <taxon>Bacilli</taxon>
        <taxon>Bacillales</taxon>
        <taxon>Bacillaceae</taxon>
        <taxon>Pontibacillus</taxon>
    </lineage>
</organism>
<protein>
    <recommendedName>
        <fullName evidence="3">Lipoprotein</fullName>
    </recommendedName>
</protein>
<name>A0ABV6LR64_9BACI</name>
<evidence type="ECO:0000313" key="1">
    <source>
        <dbReference type="EMBL" id="MFC0524907.1"/>
    </source>
</evidence>
<dbReference type="PROSITE" id="PS51257">
    <property type="entry name" value="PROKAR_LIPOPROTEIN"/>
    <property type="match status" value="1"/>
</dbReference>
<accession>A0ABV6LR64</accession>
<evidence type="ECO:0008006" key="3">
    <source>
        <dbReference type="Google" id="ProtNLM"/>
    </source>
</evidence>
<evidence type="ECO:0000313" key="2">
    <source>
        <dbReference type="Proteomes" id="UP001589836"/>
    </source>
</evidence>
<keyword evidence="2" id="KW-1185">Reference proteome</keyword>
<sequence>MKLIRLSLMLAFILWIMAGCSISTDDNITIEARPDSTYSNTFNELSLGPLFDFHFTLPNADQRWVRLWVESYKDGVKEEEPLSELSYGLSHNESEQGHLGFGIINTNEGNTLFFLYGPETRSAPERVPANAVTMDGMGSWRYANKEDPMELEIGETEILAVYRKAENAMRNFDFREKEQLEQLLEEDSANLLLKIRVEER</sequence>
<reference evidence="1 2" key="1">
    <citation type="submission" date="2024-09" db="EMBL/GenBank/DDBJ databases">
        <authorList>
            <person name="Sun Q."/>
            <person name="Mori K."/>
        </authorList>
    </citation>
    <scope>NUCLEOTIDE SEQUENCE [LARGE SCALE GENOMIC DNA]</scope>
    <source>
        <strain evidence="1 2">NCAIM B.02529</strain>
    </source>
</reference>
<dbReference type="Proteomes" id="UP001589836">
    <property type="component" value="Unassembled WGS sequence"/>
</dbReference>
<dbReference type="EMBL" id="JBHLTP010000012">
    <property type="protein sequence ID" value="MFC0524907.1"/>
    <property type="molecule type" value="Genomic_DNA"/>
</dbReference>
<gene>
    <name evidence="1" type="ORF">ACFFGV_15115</name>
</gene>
<proteinExistence type="predicted"/>